<evidence type="ECO:0000313" key="2">
    <source>
        <dbReference type="Proteomes" id="UP000319663"/>
    </source>
</evidence>
<name>A0A507QM04_MONPU</name>
<reference evidence="1 2" key="1">
    <citation type="submission" date="2019-06" db="EMBL/GenBank/DDBJ databases">
        <title>Wine fermentation using esterase from Monascus purpureus.</title>
        <authorList>
            <person name="Geng C."/>
            <person name="Zhang Y."/>
        </authorList>
    </citation>
    <scope>NUCLEOTIDE SEQUENCE [LARGE SCALE GENOMIC DNA]</scope>
    <source>
        <strain evidence="1">HQ1</strain>
    </source>
</reference>
<accession>A0A507QM04</accession>
<dbReference type="Proteomes" id="UP000319663">
    <property type="component" value="Unassembled WGS sequence"/>
</dbReference>
<keyword evidence="2" id="KW-1185">Reference proteome</keyword>
<protein>
    <submittedName>
        <fullName evidence="1">Uncharacterized protein</fullName>
    </submittedName>
</protein>
<organism evidence="1 2">
    <name type="scientific">Monascus purpureus</name>
    <name type="common">Red mold</name>
    <name type="synonym">Monascus anka</name>
    <dbReference type="NCBI Taxonomy" id="5098"/>
    <lineage>
        <taxon>Eukaryota</taxon>
        <taxon>Fungi</taxon>
        <taxon>Dikarya</taxon>
        <taxon>Ascomycota</taxon>
        <taxon>Pezizomycotina</taxon>
        <taxon>Eurotiomycetes</taxon>
        <taxon>Eurotiomycetidae</taxon>
        <taxon>Eurotiales</taxon>
        <taxon>Aspergillaceae</taxon>
        <taxon>Monascus</taxon>
    </lineage>
</organism>
<comment type="caution">
    <text evidence="1">The sequence shown here is derived from an EMBL/GenBank/DDBJ whole genome shotgun (WGS) entry which is preliminary data.</text>
</comment>
<dbReference type="STRING" id="5098.A0A507QM04"/>
<evidence type="ECO:0000313" key="1">
    <source>
        <dbReference type="EMBL" id="TQB69539.1"/>
    </source>
</evidence>
<gene>
    <name evidence="1" type="ORF">MPDQ_001714</name>
</gene>
<dbReference type="AlphaFoldDB" id="A0A507QM04"/>
<feature type="non-terminal residue" evidence="1">
    <location>
        <position position="125"/>
    </location>
</feature>
<dbReference type="EMBL" id="VIFY01000148">
    <property type="protein sequence ID" value="TQB69539.1"/>
    <property type="molecule type" value="Genomic_DNA"/>
</dbReference>
<proteinExistence type="predicted"/>
<sequence length="125" mass="13942">MSPSTLPSLVYRLPRICASSSSVLSIYRCHRSFSAAKPALSFSVSHYHDHALFHTPLGSLPHPSPPRLCREYFLRSSLSSRHPSHRQHYAFSSSAMSAAANVLQNPRVDEEGKELWINISPRAAE</sequence>